<dbReference type="RefSeq" id="WP_273600982.1">
    <property type="nucleotide sequence ID" value="NZ_JAQQXT010000008.1"/>
</dbReference>
<dbReference type="PANTHER" id="PTHR30329:SF21">
    <property type="entry name" value="LIPOPROTEIN YIAD-RELATED"/>
    <property type="match status" value="1"/>
</dbReference>
<evidence type="ECO:0000313" key="7">
    <source>
        <dbReference type="EMBL" id="MDC8772824.1"/>
    </source>
</evidence>
<organism evidence="7 8">
    <name type="scientific">Roseateles albus</name>
    <dbReference type="NCBI Taxonomy" id="2987525"/>
    <lineage>
        <taxon>Bacteria</taxon>
        <taxon>Pseudomonadati</taxon>
        <taxon>Pseudomonadota</taxon>
        <taxon>Betaproteobacteria</taxon>
        <taxon>Burkholderiales</taxon>
        <taxon>Sphaerotilaceae</taxon>
        <taxon>Roseateles</taxon>
    </lineage>
</organism>
<proteinExistence type="predicted"/>
<sequence length="373" mass="39564">MKMTQTCIAAALLASLASLAGGLNAQTLNPPEARITDARIAADLTLFDAQQQRLRQLNESGQLPLSGYSMAKAQCWLDVARHEYARNDRSAFTQEALTQSEQIARYLAQGGVPQAASDPALLTPLVNGAARLREDLWAALEGLKTAPGARCVQGLVACAEVDLVHAGNEENQLQWRHAAPYIGMAEGRLQRAQEGAAACAAVPATLTVAAPAAPRADSKPQRVASTQKWTLNGDALFKFGRADMAAVLPEGRQALAALLAAIGRDYERIDHIQVIGHTDHLGGAAYNDHLSWRRAETIRAQVLAQNLGAPVAAYGMGPRQPIKACPPSEAGSKRKELIACLQPNRRVEIAVVGIRQGALPSSPAPAAAPEKVN</sequence>
<dbReference type="InterPro" id="IPR006664">
    <property type="entry name" value="OMP_bac"/>
</dbReference>
<evidence type="ECO:0000259" key="6">
    <source>
        <dbReference type="PROSITE" id="PS51123"/>
    </source>
</evidence>
<keyword evidence="8" id="KW-1185">Reference proteome</keyword>
<keyword evidence="2 4" id="KW-0472">Membrane</keyword>
<feature type="chain" id="PRO_5047098378" evidence="5">
    <location>
        <begin position="26"/>
        <end position="373"/>
    </location>
</feature>
<evidence type="ECO:0000313" key="8">
    <source>
        <dbReference type="Proteomes" id="UP001221189"/>
    </source>
</evidence>
<dbReference type="Proteomes" id="UP001221189">
    <property type="component" value="Unassembled WGS sequence"/>
</dbReference>
<comment type="subcellular location">
    <subcellularLocation>
        <location evidence="1">Cell outer membrane</location>
    </subcellularLocation>
</comment>
<dbReference type="InterPro" id="IPR050330">
    <property type="entry name" value="Bact_OuterMem_StrucFunc"/>
</dbReference>
<dbReference type="PRINTS" id="PR01021">
    <property type="entry name" value="OMPADOMAIN"/>
</dbReference>
<dbReference type="CDD" id="cd07185">
    <property type="entry name" value="OmpA_C-like"/>
    <property type="match status" value="1"/>
</dbReference>
<comment type="caution">
    <text evidence="7">The sequence shown here is derived from an EMBL/GenBank/DDBJ whole genome shotgun (WGS) entry which is preliminary data.</text>
</comment>
<gene>
    <name evidence="7" type="ORF">PRZ03_14665</name>
</gene>
<feature type="domain" description="OmpA-like" evidence="6">
    <location>
        <begin position="224"/>
        <end position="355"/>
    </location>
</feature>
<evidence type="ECO:0000256" key="3">
    <source>
        <dbReference type="ARBA" id="ARBA00023237"/>
    </source>
</evidence>
<dbReference type="InterPro" id="IPR006665">
    <property type="entry name" value="OmpA-like"/>
</dbReference>
<evidence type="ECO:0000256" key="4">
    <source>
        <dbReference type="PROSITE-ProRule" id="PRU00473"/>
    </source>
</evidence>
<dbReference type="EMBL" id="JAQQXT010000008">
    <property type="protein sequence ID" value="MDC8772824.1"/>
    <property type="molecule type" value="Genomic_DNA"/>
</dbReference>
<evidence type="ECO:0000256" key="1">
    <source>
        <dbReference type="ARBA" id="ARBA00004442"/>
    </source>
</evidence>
<dbReference type="InterPro" id="IPR036737">
    <property type="entry name" value="OmpA-like_sf"/>
</dbReference>
<evidence type="ECO:0000256" key="5">
    <source>
        <dbReference type="SAM" id="SignalP"/>
    </source>
</evidence>
<keyword evidence="3" id="KW-0998">Cell outer membrane</keyword>
<dbReference type="Gene3D" id="3.30.1330.60">
    <property type="entry name" value="OmpA-like domain"/>
    <property type="match status" value="1"/>
</dbReference>
<feature type="signal peptide" evidence="5">
    <location>
        <begin position="1"/>
        <end position="25"/>
    </location>
</feature>
<protein>
    <submittedName>
        <fullName evidence="7">OmpA family protein</fullName>
    </submittedName>
</protein>
<dbReference type="SUPFAM" id="SSF103088">
    <property type="entry name" value="OmpA-like"/>
    <property type="match status" value="1"/>
</dbReference>
<evidence type="ECO:0000256" key="2">
    <source>
        <dbReference type="ARBA" id="ARBA00023136"/>
    </source>
</evidence>
<dbReference type="Pfam" id="PF00691">
    <property type="entry name" value="OmpA"/>
    <property type="match status" value="1"/>
</dbReference>
<reference evidence="7 8" key="1">
    <citation type="submission" date="2022-10" db="EMBL/GenBank/DDBJ databases">
        <title>Paucibacter sp. hw1 Genome sequencing.</title>
        <authorList>
            <person name="Park S."/>
        </authorList>
    </citation>
    <scope>NUCLEOTIDE SEQUENCE [LARGE SCALE GENOMIC DNA]</scope>
    <source>
        <strain evidence="8">hw1</strain>
    </source>
</reference>
<accession>A0ABT5KFW5</accession>
<keyword evidence="5" id="KW-0732">Signal</keyword>
<dbReference type="PROSITE" id="PS51123">
    <property type="entry name" value="OMPA_2"/>
    <property type="match status" value="1"/>
</dbReference>
<name>A0ABT5KFW5_9BURK</name>
<dbReference type="PANTHER" id="PTHR30329">
    <property type="entry name" value="STATOR ELEMENT OF FLAGELLAR MOTOR COMPLEX"/>
    <property type="match status" value="1"/>
</dbReference>